<name>A0ABQ0A613_9GAMM</name>
<dbReference type="InterPro" id="IPR002052">
    <property type="entry name" value="DNA_methylase_N6_adenine_CS"/>
</dbReference>
<dbReference type="NCBIfam" id="TIGR00095">
    <property type="entry name" value="16S rRNA (guanine(966)-N(2))-methyltransferase RsmD"/>
    <property type="match status" value="1"/>
</dbReference>
<evidence type="ECO:0000256" key="4">
    <source>
        <dbReference type="ARBA" id="ARBA00013682"/>
    </source>
</evidence>
<dbReference type="EC" id="2.1.1.171" evidence="3 8"/>
<evidence type="ECO:0000256" key="6">
    <source>
        <dbReference type="ARBA" id="ARBA00022679"/>
    </source>
</evidence>
<evidence type="ECO:0000313" key="9">
    <source>
        <dbReference type="EMBL" id="GAA6167091.1"/>
    </source>
</evidence>
<dbReference type="PROSITE" id="PS00092">
    <property type="entry name" value="N6_MTASE"/>
    <property type="match status" value="1"/>
</dbReference>
<dbReference type="CDD" id="cd02440">
    <property type="entry name" value="AdoMet_MTases"/>
    <property type="match status" value="1"/>
</dbReference>
<sequence length="200" mass="22809">MKKKPAKNRSVNAPSNHLRIIGGQWRGRKLTFPSIEGLRPTGDRIRETVFNWLQFELPEARCLDLFAGSGALALESLSRRAEFCLMLEKDGQACAQLNSHLVALECRQAQVLNTDSLDWLAQCKPENELQFDVIFCDPPFALGLWQRCFELLESKNLIAEGGWIYVEAPKNESLDFPSQWQIHRKKSTGQVDFYLLNRAS</sequence>
<dbReference type="Gene3D" id="3.40.50.150">
    <property type="entry name" value="Vaccinia Virus protein VP39"/>
    <property type="match status" value="1"/>
</dbReference>
<comment type="catalytic activity">
    <reaction evidence="7 8">
        <text>guanosine(966) in 16S rRNA + S-adenosyl-L-methionine = N(2)-methylguanosine(966) in 16S rRNA + S-adenosyl-L-homocysteine + H(+)</text>
        <dbReference type="Rhea" id="RHEA:23548"/>
        <dbReference type="Rhea" id="RHEA-COMP:10211"/>
        <dbReference type="Rhea" id="RHEA-COMP:10212"/>
        <dbReference type="ChEBI" id="CHEBI:15378"/>
        <dbReference type="ChEBI" id="CHEBI:57856"/>
        <dbReference type="ChEBI" id="CHEBI:59789"/>
        <dbReference type="ChEBI" id="CHEBI:74269"/>
        <dbReference type="ChEBI" id="CHEBI:74481"/>
        <dbReference type="EC" id="2.1.1.171"/>
    </reaction>
</comment>
<comment type="function">
    <text evidence="1 8">Specifically methylates the guanine in position 966 of 16S rRNA in the assembled 30S particle.</text>
</comment>
<evidence type="ECO:0000256" key="5">
    <source>
        <dbReference type="ARBA" id="ARBA00022603"/>
    </source>
</evidence>
<dbReference type="RefSeq" id="WP_353301822.1">
    <property type="nucleotide sequence ID" value="NZ_BAABWN010000002.1"/>
</dbReference>
<reference evidence="9 10" key="1">
    <citation type="submission" date="2024-04" db="EMBL/GenBank/DDBJ databases">
        <title>Draft genome sequence of Sessilibacter corallicola NBRC 116591.</title>
        <authorList>
            <person name="Miyakawa T."/>
            <person name="Kusuya Y."/>
            <person name="Miura T."/>
        </authorList>
    </citation>
    <scope>NUCLEOTIDE SEQUENCE [LARGE SCALE GENOMIC DNA]</scope>
    <source>
        <strain evidence="9 10">KU-00831-HH</strain>
    </source>
</reference>
<dbReference type="InterPro" id="IPR004398">
    <property type="entry name" value="RNA_MeTrfase_RsmD"/>
</dbReference>
<evidence type="ECO:0000313" key="10">
    <source>
        <dbReference type="Proteomes" id="UP001465153"/>
    </source>
</evidence>
<comment type="similarity">
    <text evidence="2 8">Belongs to the methyltransferase superfamily. RsmD family.</text>
</comment>
<keyword evidence="8" id="KW-0698">rRNA processing</keyword>
<organism evidence="9 10">
    <name type="scientific">Sessilibacter corallicola</name>
    <dbReference type="NCBI Taxonomy" id="2904075"/>
    <lineage>
        <taxon>Bacteria</taxon>
        <taxon>Pseudomonadati</taxon>
        <taxon>Pseudomonadota</taxon>
        <taxon>Gammaproteobacteria</taxon>
        <taxon>Cellvibrionales</taxon>
        <taxon>Cellvibrionaceae</taxon>
        <taxon>Sessilibacter</taxon>
    </lineage>
</organism>
<evidence type="ECO:0000256" key="2">
    <source>
        <dbReference type="ARBA" id="ARBA00005269"/>
    </source>
</evidence>
<dbReference type="Proteomes" id="UP001465153">
    <property type="component" value="Unassembled WGS sequence"/>
</dbReference>
<dbReference type="Pfam" id="PF03602">
    <property type="entry name" value="Cons_hypoth95"/>
    <property type="match status" value="1"/>
</dbReference>
<keyword evidence="6 8" id="KW-0808">Transferase</keyword>
<evidence type="ECO:0000256" key="1">
    <source>
        <dbReference type="ARBA" id="ARBA00002649"/>
    </source>
</evidence>
<proteinExistence type="inferred from homology"/>
<dbReference type="InterPro" id="IPR029063">
    <property type="entry name" value="SAM-dependent_MTases_sf"/>
</dbReference>
<keyword evidence="8" id="KW-0949">S-adenosyl-L-methionine</keyword>
<keyword evidence="10" id="KW-1185">Reference proteome</keyword>
<comment type="caution">
    <text evidence="9">The sequence shown here is derived from an EMBL/GenBank/DDBJ whole genome shotgun (WGS) entry which is preliminary data.</text>
</comment>
<accession>A0ABQ0A613</accession>
<keyword evidence="5 8" id="KW-0489">Methyltransferase</keyword>
<dbReference type="PANTHER" id="PTHR43542:SF1">
    <property type="entry name" value="METHYLTRANSFERASE"/>
    <property type="match status" value="1"/>
</dbReference>
<dbReference type="EMBL" id="BAABWN010000002">
    <property type="protein sequence ID" value="GAA6167091.1"/>
    <property type="molecule type" value="Genomic_DNA"/>
</dbReference>
<gene>
    <name evidence="9" type="primary">rsmD</name>
    <name evidence="9" type="ORF">NBRC116591_09010</name>
</gene>
<protein>
    <recommendedName>
        <fullName evidence="4 8">Ribosomal RNA small subunit methyltransferase D</fullName>
        <ecNumber evidence="3 8">2.1.1.171</ecNumber>
    </recommendedName>
</protein>
<dbReference type="PIRSF" id="PIRSF004553">
    <property type="entry name" value="CHP00095"/>
    <property type="match status" value="1"/>
</dbReference>
<evidence type="ECO:0000256" key="8">
    <source>
        <dbReference type="PIRNR" id="PIRNR004553"/>
    </source>
</evidence>
<dbReference type="SUPFAM" id="SSF53335">
    <property type="entry name" value="S-adenosyl-L-methionine-dependent methyltransferases"/>
    <property type="match status" value="1"/>
</dbReference>
<evidence type="ECO:0000256" key="3">
    <source>
        <dbReference type="ARBA" id="ARBA00012141"/>
    </source>
</evidence>
<evidence type="ECO:0000256" key="7">
    <source>
        <dbReference type="ARBA" id="ARBA00048326"/>
    </source>
</evidence>
<dbReference type="PANTHER" id="PTHR43542">
    <property type="entry name" value="METHYLTRANSFERASE"/>
    <property type="match status" value="1"/>
</dbReference>